<sequence>MFEALSAILDHESRWLALPIIAIALLFVLLITQRARLPLPPGPPALPILGNILAMPTSYQWRQFHTWHLQYGPIFRLLAGKDTIIVLADRESAHELLNKRSQNYSHRKNVPMAADLLYKGEHLLLKPFDDSYKAHRRNMGPLFTRDASRTVFPLQDMESIASMRQLVKYCVGNEKARLDAREYVKHVEDKSGLLDGYCAVVMALHRFTASMSYMLVYGFRIETGREKVLADAHVVEKHFAEAMRPGVWPCDVVPALNYLPSWLAPWKRTAERWHRFERAHHEHSCERARESPAWNWTKALMSSRAAKGFDEVSLVYDAAHLNNGGLDTTAQTLEMLVMAAVTSPDKMRIAQEEMDRVVGRDRLPAVGDIGQLPYVSAIIQEVLRWRPITMAGIAHSNLREDVYDGYRIPKESIVIPNYWSMHMDEKVYKDAHLFLPERWLEDPSLPGPVSFGFGRRVCMGEHIARGAMFYMVSRLLWAFDFMKALDDAGNEIDVDTFNVTDYFLVRPKPFPMRLALRHGGVRPVVDATWEHVEKDPDALMEDMGRYFKERKW</sequence>
<dbReference type="InParanoid" id="A0A423WQZ6"/>
<evidence type="ECO:0000256" key="10">
    <source>
        <dbReference type="SAM" id="Phobius"/>
    </source>
</evidence>
<dbReference type="InterPro" id="IPR002401">
    <property type="entry name" value="Cyt_P450_E_grp-I"/>
</dbReference>
<feature type="binding site" description="axial binding residue" evidence="8">
    <location>
        <position position="458"/>
    </location>
    <ligand>
        <name>heme</name>
        <dbReference type="ChEBI" id="CHEBI:30413"/>
    </ligand>
    <ligandPart>
        <name>Fe</name>
        <dbReference type="ChEBI" id="CHEBI:18248"/>
    </ligandPart>
</feature>
<evidence type="ECO:0000256" key="8">
    <source>
        <dbReference type="PIRSR" id="PIRSR602401-1"/>
    </source>
</evidence>
<dbReference type="GO" id="GO:0005506">
    <property type="term" value="F:iron ion binding"/>
    <property type="evidence" value="ECO:0007669"/>
    <property type="project" value="InterPro"/>
</dbReference>
<evidence type="ECO:0000256" key="3">
    <source>
        <dbReference type="ARBA" id="ARBA00022617"/>
    </source>
</evidence>
<dbReference type="OrthoDB" id="1470350at2759"/>
<feature type="transmembrane region" description="Helical" evidence="10">
    <location>
        <begin position="15"/>
        <end position="32"/>
    </location>
</feature>
<dbReference type="InterPro" id="IPR001128">
    <property type="entry name" value="Cyt_P450"/>
</dbReference>
<evidence type="ECO:0000256" key="7">
    <source>
        <dbReference type="ARBA" id="ARBA00023033"/>
    </source>
</evidence>
<evidence type="ECO:0008006" key="13">
    <source>
        <dbReference type="Google" id="ProtNLM"/>
    </source>
</evidence>
<dbReference type="InterPro" id="IPR036396">
    <property type="entry name" value="Cyt_P450_sf"/>
</dbReference>
<dbReference type="Pfam" id="PF00067">
    <property type="entry name" value="p450"/>
    <property type="match status" value="1"/>
</dbReference>
<comment type="similarity">
    <text evidence="2 9">Belongs to the cytochrome P450 family.</text>
</comment>
<keyword evidence="10" id="KW-0812">Transmembrane</keyword>
<gene>
    <name evidence="11" type="ORF">VPNG_08023</name>
</gene>
<evidence type="ECO:0000313" key="11">
    <source>
        <dbReference type="EMBL" id="ROW05908.1"/>
    </source>
</evidence>
<comment type="caution">
    <text evidence="11">The sequence shown here is derived from an EMBL/GenBank/DDBJ whole genome shotgun (WGS) entry which is preliminary data.</text>
</comment>
<dbReference type="GO" id="GO:0016705">
    <property type="term" value="F:oxidoreductase activity, acting on paired donors, with incorporation or reduction of molecular oxygen"/>
    <property type="evidence" value="ECO:0007669"/>
    <property type="project" value="InterPro"/>
</dbReference>
<dbReference type="CDD" id="cd11065">
    <property type="entry name" value="CYP64-like"/>
    <property type="match status" value="1"/>
</dbReference>
<keyword evidence="10" id="KW-1133">Transmembrane helix</keyword>
<evidence type="ECO:0000313" key="12">
    <source>
        <dbReference type="Proteomes" id="UP000285146"/>
    </source>
</evidence>
<evidence type="ECO:0000256" key="6">
    <source>
        <dbReference type="ARBA" id="ARBA00023004"/>
    </source>
</evidence>
<proteinExistence type="inferred from homology"/>
<dbReference type="EMBL" id="LKEB01000045">
    <property type="protein sequence ID" value="ROW05908.1"/>
    <property type="molecule type" value="Genomic_DNA"/>
</dbReference>
<keyword evidence="3 8" id="KW-0349">Heme</keyword>
<keyword evidence="7 9" id="KW-0503">Monooxygenase</keyword>
<dbReference type="PANTHER" id="PTHR46300:SF1">
    <property type="entry name" value="P450, PUTATIVE (EUROFUNG)-RELATED"/>
    <property type="match status" value="1"/>
</dbReference>
<dbReference type="InterPro" id="IPR017972">
    <property type="entry name" value="Cyt_P450_CS"/>
</dbReference>
<keyword evidence="6 8" id="KW-0408">Iron</keyword>
<evidence type="ECO:0000256" key="2">
    <source>
        <dbReference type="ARBA" id="ARBA00010617"/>
    </source>
</evidence>
<dbReference type="Proteomes" id="UP000285146">
    <property type="component" value="Unassembled WGS sequence"/>
</dbReference>
<protein>
    <recommendedName>
        <fullName evidence="13">Cytochrome P450</fullName>
    </recommendedName>
</protein>
<dbReference type="PROSITE" id="PS00086">
    <property type="entry name" value="CYTOCHROME_P450"/>
    <property type="match status" value="1"/>
</dbReference>
<dbReference type="PRINTS" id="PR00385">
    <property type="entry name" value="P450"/>
</dbReference>
<evidence type="ECO:0000256" key="4">
    <source>
        <dbReference type="ARBA" id="ARBA00022723"/>
    </source>
</evidence>
<comment type="cofactor">
    <cofactor evidence="1 8">
        <name>heme</name>
        <dbReference type="ChEBI" id="CHEBI:30413"/>
    </cofactor>
</comment>
<dbReference type="PRINTS" id="PR00463">
    <property type="entry name" value="EP450I"/>
</dbReference>
<evidence type="ECO:0000256" key="1">
    <source>
        <dbReference type="ARBA" id="ARBA00001971"/>
    </source>
</evidence>
<keyword evidence="5 9" id="KW-0560">Oxidoreductase</keyword>
<dbReference type="STRING" id="1230097.A0A423WQZ6"/>
<evidence type="ECO:0000256" key="5">
    <source>
        <dbReference type="ARBA" id="ARBA00023002"/>
    </source>
</evidence>
<organism evidence="11 12">
    <name type="scientific">Cytospora leucostoma</name>
    <dbReference type="NCBI Taxonomy" id="1230097"/>
    <lineage>
        <taxon>Eukaryota</taxon>
        <taxon>Fungi</taxon>
        <taxon>Dikarya</taxon>
        <taxon>Ascomycota</taxon>
        <taxon>Pezizomycotina</taxon>
        <taxon>Sordariomycetes</taxon>
        <taxon>Sordariomycetidae</taxon>
        <taxon>Diaporthales</taxon>
        <taxon>Cytosporaceae</taxon>
        <taxon>Cytospora</taxon>
    </lineage>
</organism>
<dbReference type="GO" id="GO:0004497">
    <property type="term" value="F:monooxygenase activity"/>
    <property type="evidence" value="ECO:0007669"/>
    <property type="project" value="UniProtKB-KW"/>
</dbReference>
<keyword evidence="10" id="KW-0472">Membrane</keyword>
<dbReference type="SUPFAM" id="SSF48264">
    <property type="entry name" value="Cytochrome P450"/>
    <property type="match status" value="1"/>
</dbReference>
<reference evidence="11 12" key="1">
    <citation type="submission" date="2015-09" db="EMBL/GenBank/DDBJ databases">
        <title>Host preference determinants of Valsa canker pathogens revealed by comparative genomics.</title>
        <authorList>
            <person name="Yin Z."/>
            <person name="Huang L."/>
        </authorList>
    </citation>
    <scope>NUCLEOTIDE SEQUENCE [LARGE SCALE GENOMIC DNA]</scope>
    <source>
        <strain evidence="11 12">SXYLt</strain>
    </source>
</reference>
<accession>A0A423WQZ6</accession>
<keyword evidence="4 8" id="KW-0479">Metal-binding</keyword>
<keyword evidence="12" id="KW-1185">Reference proteome</keyword>
<dbReference type="PANTHER" id="PTHR46300">
    <property type="entry name" value="P450, PUTATIVE (EUROFUNG)-RELATED-RELATED"/>
    <property type="match status" value="1"/>
</dbReference>
<dbReference type="Gene3D" id="1.10.630.10">
    <property type="entry name" value="Cytochrome P450"/>
    <property type="match status" value="1"/>
</dbReference>
<evidence type="ECO:0000256" key="9">
    <source>
        <dbReference type="RuleBase" id="RU000461"/>
    </source>
</evidence>
<dbReference type="AlphaFoldDB" id="A0A423WQZ6"/>
<dbReference type="GO" id="GO:0020037">
    <property type="term" value="F:heme binding"/>
    <property type="evidence" value="ECO:0007669"/>
    <property type="project" value="InterPro"/>
</dbReference>
<name>A0A423WQZ6_9PEZI</name>
<dbReference type="InterPro" id="IPR050364">
    <property type="entry name" value="Cytochrome_P450_fung"/>
</dbReference>